<evidence type="ECO:0000259" key="2">
    <source>
        <dbReference type="Pfam" id="PF04230"/>
    </source>
</evidence>
<dbReference type="PANTHER" id="PTHR36836">
    <property type="entry name" value="COLANIC ACID BIOSYNTHESIS PROTEIN WCAK"/>
    <property type="match status" value="1"/>
</dbReference>
<dbReference type="Pfam" id="PF04230">
    <property type="entry name" value="PS_pyruv_trans"/>
    <property type="match status" value="1"/>
</dbReference>
<dbReference type="RefSeq" id="WP_155620240.1">
    <property type="nucleotide sequence ID" value="NZ_WNZZ01000010.1"/>
</dbReference>
<keyword evidence="3" id="KW-0808">Transferase</keyword>
<name>A0A6N8EUH0_PAEMA</name>
<dbReference type="InterPro" id="IPR019896">
    <property type="entry name" value="Polysacch_pyruvyl_Trfase_CsaB"/>
</dbReference>
<feature type="region of interest" description="Disordered" evidence="1">
    <location>
        <begin position="178"/>
        <end position="212"/>
    </location>
</feature>
<feature type="domain" description="Polysaccharide pyruvyl transferase" evidence="2">
    <location>
        <begin position="19"/>
        <end position="330"/>
    </location>
</feature>
<feature type="compositionally biased region" description="Basic and acidic residues" evidence="1">
    <location>
        <begin position="182"/>
        <end position="195"/>
    </location>
</feature>
<dbReference type="NCBIfam" id="TIGR03609">
    <property type="entry name" value="S_layer_CsaB"/>
    <property type="match status" value="1"/>
</dbReference>
<organism evidence="3 4">
    <name type="scientific">Paenibacillus macerans</name>
    <name type="common">Bacillus macerans</name>
    <dbReference type="NCBI Taxonomy" id="44252"/>
    <lineage>
        <taxon>Bacteria</taxon>
        <taxon>Bacillati</taxon>
        <taxon>Bacillota</taxon>
        <taxon>Bacilli</taxon>
        <taxon>Bacillales</taxon>
        <taxon>Paenibacillaceae</taxon>
        <taxon>Paenibacillus</taxon>
    </lineage>
</organism>
<gene>
    <name evidence="3" type="primary">csaB</name>
    <name evidence="3" type="ORF">GNQ08_14835</name>
</gene>
<protein>
    <submittedName>
        <fullName evidence="3">Polysaccharide pyruvyl transferase CsaB</fullName>
    </submittedName>
</protein>
<dbReference type="GO" id="GO:0016740">
    <property type="term" value="F:transferase activity"/>
    <property type="evidence" value="ECO:0007669"/>
    <property type="project" value="UniProtKB-KW"/>
</dbReference>
<evidence type="ECO:0000313" key="4">
    <source>
        <dbReference type="Proteomes" id="UP000442469"/>
    </source>
</evidence>
<proteinExistence type="predicted"/>
<accession>A0A6N8EUH0</accession>
<evidence type="ECO:0000256" key="1">
    <source>
        <dbReference type="SAM" id="MobiDB-lite"/>
    </source>
</evidence>
<dbReference type="AlphaFoldDB" id="A0A6N8EUH0"/>
<reference evidence="3 4" key="1">
    <citation type="submission" date="2019-11" db="EMBL/GenBank/DDBJ databases">
        <title>Draft genome sequences of five Paenibacillus species of dairy origin.</title>
        <authorList>
            <person name="Olajide A.M."/>
            <person name="Chen S."/>
            <person name="Lapointe G."/>
        </authorList>
    </citation>
    <scope>NUCLEOTIDE SEQUENCE [LARGE SCALE GENOMIC DNA]</scope>
    <source>
        <strain evidence="3 4">3CT49</strain>
    </source>
</reference>
<evidence type="ECO:0000313" key="3">
    <source>
        <dbReference type="EMBL" id="MUG23667.1"/>
    </source>
</evidence>
<dbReference type="InterPro" id="IPR007345">
    <property type="entry name" value="Polysacch_pyruvyl_Trfase"/>
</dbReference>
<dbReference type="PANTHER" id="PTHR36836:SF1">
    <property type="entry name" value="COLANIC ACID BIOSYNTHESIS PROTEIN WCAK"/>
    <property type="match status" value="1"/>
</dbReference>
<dbReference type="Proteomes" id="UP000442469">
    <property type="component" value="Unassembled WGS sequence"/>
</dbReference>
<sequence length="399" mass="43696">MVAATARTIVLSGYYGFRNSGDEAVLKSILLALEEEGLTSGIDIKPVVLSNDPEWTRRTYGVEAVHRMKLSEVRKAIKDSDGLISGGGSLLQDATGVMTIPYYLGFIKLAQWMGKPTFVYAQGIGPVKRKFFRPLIAAVFRRCDYISVRDAESAALLRSMGLRGGNVEVVPDPVMGLTLPEGESRADSPVERDSNESISVAAPGQTEGSSIDSVSPLPVVGVSVRFWNRQRTELTQLAEGLSLLCRRKSVHIRFLPFHFPGDDEASRFVMERLGNVAECGCAVSIAPETEHPQDMLREVSECSLLIGMRLHSLIYAASQNVPLLGVSYDPKIDQFLGRIGSVPVGTAEELDPRILAAEGERLLQEGDVWRKTRASQIAGLKREARVPARRIVEFLRSKG</sequence>
<comment type="caution">
    <text evidence="3">The sequence shown here is derived from an EMBL/GenBank/DDBJ whole genome shotgun (WGS) entry which is preliminary data.</text>
</comment>
<dbReference type="EMBL" id="WNZZ01000010">
    <property type="protein sequence ID" value="MUG23667.1"/>
    <property type="molecule type" value="Genomic_DNA"/>
</dbReference>